<dbReference type="OrthoDB" id="5357513at2759"/>
<protein>
    <recommendedName>
        <fullName evidence="2">NADP-dependent oxidoreductase domain-containing protein</fullName>
    </recommendedName>
</protein>
<dbReference type="STRING" id="177199.A0A420YGE7"/>
<comment type="caution">
    <text evidence="3">The sequence shown here is derived from an EMBL/GenBank/DDBJ whole genome shotgun (WGS) entry which is preliminary data.</text>
</comment>
<dbReference type="InterPro" id="IPR023210">
    <property type="entry name" value="NADP_OxRdtase_dom"/>
</dbReference>
<dbReference type="InterPro" id="IPR036812">
    <property type="entry name" value="NAD(P)_OxRdtase_dom_sf"/>
</dbReference>
<accession>A0A420YGE7</accession>
<dbReference type="EMBL" id="QVQW01000011">
    <property type="protein sequence ID" value="RKU46931.1"/>
    <property type="molecule type" value="Genomic_DNA"/>
</dbReference>
<keyword evidence="4" id="KW-1185">Reference proteome</keyword>
<gene>
    <name evidence="3" type="ORF">DL546_004201</name>
</gene>
<keyword evidence="1" id="KW-0560">Oxidoreductase</keyword>
<sequence>MSSSKAELSTCHMPDMIYGTAWKGNDTERFTYCAMQAGYRAIDTGSVADHYDEEAVGRAIRSAIADKIVKREELYIQTKFSWYDPGKEGGRDIWAYDPQAPLTDQIQQSVTSSLRRLRPGNEKIRGDESEVDSEAYIDCLILHSPSPDGSLSKTHEALQLLNSYTPHPIRTVGLSNVYLPDLSSLFPRPDNKADLQLAIRRGLDPSDHPPLRLPSVIQNPFVDHPKSHLPTFDREVRQFCRDRGIAYQAFHILTGNRYLWNGTRPGPVTKLAKLVGVNNPEALFRLCCDCGMSCLNGSRRVSEVGSCGPSEQKKILMWRESGEEAGRWWKVCLDGLREWIDEGRWVTEEDLENALRKLTEKERHTGGIDE</sequence>
<dbReference type="PANTHER" id="PTHR43827">
    <property type="entry name" value="2,5-DIKETO-D-GLUCONIC ACID REDUCTASE"/>
    <property type="match status" value="1"/>
</dbReference>
<organism evidence="3 4">
    <name type="scientific">Coniochaeta pulveracea</name>
    <dbReference type="NCBI Taxonomy" id="177199"/>
    <lineage>
        <taxon>Eukaryota</taxon>
        <taxon>Fungi</taxon>
        <taxon>Dikarya</taxon>
        <taxon>Ascomycota</taxon>
        <taxon>Pezizomycotina</taxon>
        <taxon>Sordariomycetes</taxon>
        <taxon>Sordariomycetidae</taxon>
        <taxon>Coniochaetales</taxon>
        <taxon>Coniochaetaceae</taxon>
        <taxon>Coniochaeta</taxon>
    </lineage>
</organism>
<evidence type="ECO:0000313" key="4">
    <source>
        <dbReference type="Proteomes" id="UP000275385"/>
    </source>
</evidence>
<dbReference type="SUPFAM" id="SSF51430">
    <property type="entry name" value="NAD(P)-linked oxidoreductase"/>
    <property type="match status" value="1"/>
</dbReference>
<name>A0A420YGE7_9PEZI</name>
<evidence type="ECO:0000259" key="2">
    <source>
        <dbReference type="Pfam" id="PF00248"/>
    </source>
</evidence>
<evidence type="ECO:0000313" key="3">
    <source>
        <dbReference type="EMBL" id="RKU46931.1"/>
    </source>
</evidence>
<dbReference type="PANTHER" id="PTHR43827:SF8">
    <property type="entry name" value="ALDO_KETO REDUCTASE FAMILY PROTEIN"/>
    <property type="match status" value="1"/>
</dbReference>
<feature type="domain" description="NADP-dependent oxidoreductase" evidence="2">
    <location>
        <begin position="33"/>
        <end position="255"/>
    </location>
</feature>
<dbReference type="Gene3D" id="3.20.20.100">
    <property type="entry name" value="NADP-dependent oxidoreductase domain"/>
    <property type="match status" value="1"/>
</dbReference>
<dbReference type="Pfam" id="PF00248">
    <property type="entry name" value="Aldo_ket_red"/>
    <property type="match status" value="1"/>
</dbReference>
<dbReference type="InterPro" id="IPR020471">
    <property type="entry name" value="AKR"/>
</dbReference>
<reference evidence="3 4" key="1">
    <citation type="submission" date="2018-08" db="EMBL/GenBank/DDBJ databases">
        <title>Draft genome of the lignicolous fungus Coniochaeta pulveracea.</title>
        <authorList>
            <person name="Borstlap C.J."/>
            <person name="De Witt R.N."/>
            <person name="Botha A."/>
            <person name="Volschenk H."/>
        </authorList>
    </citation>
    <scope>NUCLEOTIDE SEQUENCE [LARGE SCALE GENOMIC DNA]</scope>
    <source>
        <strain evidence="3 4">CAB683</strain>
    </source>
</reference>
<evidence type="ECO:0000256" key="1">
    <source>
        <dbReference type="ARBA" id="ARBA00023002"/>
    </source>
</evidence>
<dbReference type="GO" id="GO:0016491">
    <property type="term" value="F:oxidoreductase activity"/>
    <property type="evidence" value="ECO:0007669"/>
    <property type="project" value="UniProtKB-KW"/>
</dbReference>
<dbReference type="AlphaFoldDB" id="A0A420YGE7"/>
<proteinExistence type="predicted"/>
<dbReference type="Proteomes" id="UP000275385">
    <property type="component" value="Unassembled WGS sequence"/>
</dbReference>